<evidence type="ECO:0008006" key="8">
    <source>
        <dbReference type="Google" id="ProtNLM"/>
    </source>
</evidence>
<dbReference type="OrthoDB" id="2019504at2759"/>
<name>A0A9Q8Z3Z7_CURCL</name>
<feature type="region of interest" description="Disordered" evidence="5">
    <location>
        <begin position="232"/>
        <end position="259"/>
    </location>
</feature>
<dbReference type="Pfam" id="PF05997">
    <property type="entry name" value="Nop52"/>
    <property type="match status" value="1"/>
</dbReference>
<proteinExistence type="inferred from homology"/>
<reference evidence="6" key="1">
    <citation type="submission" date="2021-12" db="EMBL/GenBank/DDBJ databases">
        <title>Curvularia clavata genome.</title>
        <authorList>
            <person name="Cao Y."/>
        </authorList>
    </citation>
    <scope>NUCLEOTIDE SEQUENCE</scope>
    <source>
        <strain evidence="6">Yc1106</strain>
    </source>
</reference>
<dbReference type="InterPro" id="IPR010301">
    <property type="entry name" value="RRP1"/>
</dbReference>
<feature type="compositionally biased region" description="Acidic residues" evidence="5">
    <location>
        <begin position="239"/>
        <end position="253"/>
    </location>
</feature>
<gene>
    <name evidence="6" type="ORF">yc1106_01678</name>
</gene>
<accession>A0A9Q8Z3Z7</accession>
<evidence type="ECO:0000256" key="5">
    <source>
        <dbReference type="SAM" id="MobiDB-lite"/>
    </source>
</evidence>
<dbReference type="AlphaFoldDB" id="A0A9Q8Z3Z7"/>
<keyword evidence="3" id="KW-0698">rRNA processing</keyword>
<dbReference type="Proteomes" id="UP001056012">
    <property type="component" value="Chromosome 1"/>
</dbReference>
<dbReference type="GO" id="GO:0006364">
    <property type="term" value="P:rRNA processing"/>
    <property type="evidence" value="ECO:0007669"/>
    <property type="project" value="UniProtKB-KW"/>
</dbReference>
<dbReference type="PANTHER" id="PTHR13026:SF0">
    <property type="entry name" value="RIBOSOMAL RNA PROCESSING 1B"/>
    <property type="match status" value="1"/>
</dbReference>
<evidence type="ECO:0000256" key="4">
    <source>
        <dbReference type="ARBA" id="ARBA00023242"/>
    </source>
</evidence>
<keyword evidence="4" id="KW-0539">Nucleus</keyword>
<organism evidence="6 7">
    <name type="scientific">Curvularia clavata</name>
    <dbReference type="NCBI Taxonomy" id="95742"/>
    <lineage>
        <taxon>Eukaryota</taxon>
        <taxon>Fungi</taxon>
        <taxon>Dikarya</taxon>
        <taxon>Ascomycota</taxon>
        <taxon>Pezizomycotina</taxon>
        <taxon>Dothideomycetes</taxon>
        <taxon>Pleosporomycetidae</taxon>
        <taxon>Pleosporales</taxon>
        <taxon>Pleosporineae</taxon>
        <taxon>Pleosporaceae</taxon>
        <taxon>Curvularia</taxon>
    </lineage>
</organism>
<comment type="subcellular location">
    <subcellularLocation>
        <location evidence="1">Nucleus</location>
    </subcellularLocation>
</comment>
<protein>
    <recommendedName>
        <fullName evidence="8">Nucleolar protein NOP52 variant</fullName>
    </recommendedName>
</protein>
<evidence type="ECO:0000313" key="6">
    <source>
        <dbReference type="EMBL" id="USP74404.1"/>
    </source>
</evidence>
<dbReference type="PANTHER" id="PTHR13026">
    <property type="entry name" value="NNP-1 PROTEIN NOVEL NUCLEAR PROTEIN 1 NOP52"/>
    <property type="match status" value="1"/>
</dbReference>
<evidence type="ECO:0000256" key="2">
    <source>
        <dbReference type="ARBA" id="ARBA00006374"/>
    </source>
</evidence>
<sequence length="259" mass="30371">MASDAQNNPFIRNLASSGMETCNKRLTFATDKKVRDQALDSLKAYLGAQSEITELDLLKLWKGLFYCLWMQDKPALQQRLSRDFASIVSILRTPVVLPFVRAFFLTMSREWSHIEALRLDKYLYLIRQYVNASFAFLSRNKWKKDLLEQWNSIMEETPIECRNMRISNGLRYHVMDVWVDELEKVEGEEWEKDENKETLETLMQPIEKMAKDGVLKPLRNAAKECLADERLRNWRGQESEAESEPEEEDEEAEWGGFAD</sequence>
<dbReference type="GO" id="GO:0030688">
    <property type="term" value="C:preribosome, small subunit precursor"/>
    <property type="evidence" value="ECO:0007669"/>
    <property type="project" value="InterPro"/>
</dbReference>
<evidence type="ECO:0000256" key="3">
    <source>
        <dbReference type="ARBA" id="ARBA00022552"/>
    </source>
</evidence>
<evidence type="ECO:0000256" key="1">
    <source>
        <dbReference type="ARBA" id="ARBA00004123"/>
    </source>
</evidence>
<evidence type="ECO:0000313" key="7">
    <source>
        <dbReference type="Proteomes" id="UP001056012"/>
    </source>
</evidence>
<dbReference type="GO" id="GO:0005634">
    <property type="term" value="C:nucleus"/>
    <property type="evidence" value="ECO:0007669"/>
    <property type="project" value="UniProtKB-SubCell"/>
</dbReference>
<dbReference type="EMBL" id="CP089274">
    <property type="protein sequence ID" value="USP74404.1"/>
    <property type="molecule type" value="Genomic_DNA"/>
</dbReference>
<keyword evidence="7" id="KW-1185">Reference proteome</keyword>
<dbReference type="VEuPathDB" id="FungiDB:yc1106_01678"/>
<comment type="similarity">
    <text evidence="2">Belongs to the RRP1 family.</text>
</comment>